<proteinExistence type="predicted"/>
<keyword evidence="4" id="KW-1185">Reference proteome</keyword>
<evidence type="ECO:0000313" key="3">
    <source>
        <dbReference type="EMBL" id="PAB59225.1"/>
    </source>
</evidence>
<keyword evidence="1" id="KW-1133">Transmembrane helix</keyword>
<reference evidence="3 4" key="1">
    <citation type="submission" date="2017-06" db="EMBL/GenBank/DDBJ databases">
        <title>Draft genome sequence of anaerobic fermentative bacterium Anaeromicrobium sediminis DY2726D isolated from West Pacific Ocean sediments.</title>
        <authorList>
            <person name="Zeng X."/>
        </authorList>
    </citation>
    <scope>NUCLEOTIDE SEQUENCE [LARGE SCALE GENOMIC DNA]</scope>
    <source>
        <strain evidence="3 4">DY2726D</strain>
    </source>
</reference>
<name>A0A267MK13_9FIRM</name>
<evidence type="ECO:0000256" key="1">
    <source>
        <dbReference type="SAM" id="Phobius"/>
    </source>
</evidence>
<organism evidence="3 4">
    <name type="scientific">Anaeromicrobium sediminis</name>
    <dbReference type="NCBI Taxonomy" id="1478221"/>
    <lineage>
        <taxon>Bacteria</taxon>
        <taxon>Bacillati</taxon>
        <taxon>Bacillota</taxon>
        <taxon>Clostridia</taxon>
        <taxon>Peptostreptococcales</taxon>
        <taxon>Thermotaleaceae</taxon>
        <taxon>Anaeromicrobium</taxon>
    </lineage>
</organism>
<feature type="domain" description="YcxB-like C-terminal" evidence="2">
    <location>
        <begin position="133"/>
        <end position="191"/>
    </location>
</feature>
<dbReference type="Pfam" id="PF14317">
    <property type="entry name" value="YcxB"/>
    <property type="match status" value="1"/>
</dbReference>
<keyword evidence="1" id="KW-0812">Transmembrane</keyword>
<dbReference type="EMBL" id="NIBG01000009">
    <property type="protein sequence ID" value="PAB59225.1"/>
    <property type="molecule type" value="Genomic_DNA"/>
</dbReference>
<keyword evidence="1" id="KW-0472">Membrane</keyword>
<feature type="transmembrane region" description="Helical" evidence="1">
    <location>
        <begin position="92"/>
        <end position="111"/>
    </location>
</feature>
<evidence type="ECO:0000259" key="2">
    <source>
        <dbReference type="Pfam" id="PF14317"/>
    </source>
</evidence>
<dbReference type="InterPro" id="IPR025588">
    <property type="entry name" value="YcxB-like_C"/>
</dbReference>
<feature type="transmembrane region" description="Helical" evidence="1">
    <location>
        <begin position="62"/>
        <end position="80"/>
    </location>
</feature>
<dbReference type="AlphaFoldDB" id="A0A267MK13"/>
<accession>A0A267MK13</accession>
<evidence type="ECO:0000313" key="4">
    <source>
        <dbReference type="Proteomes" id="UP000216024"/>
    </source>
</evidence>
<gene>
    <name evidence="3" type="ORF">CCE28_11950</name>
</gene>
<sequence length="202" mass="23914">MKKYCLIIKNIKTTLKNLEEICYYSQCTKKGEKIVRAEVKLTLEDIINFNTNRGNRNIANRFLNITGKISLVVLPFALIGKYIMNYNISESMLLVLVSIPILKFVLTPLNVRWLSKRTMRKNKILRATQIYEFHEKGVKIKIDEMEAEMKWSQFQMIVESKEYFELYISSMQAYIIPKRCVDDPKELGELMKAKKKEKYYKM</sequence>
<comment type="caution">
    <text evidence="3">The sequence shown here is derived from an EMBL/GenBank/DDBJ whole genome shotgun (WGS) entry which is preliminary data.</text>
</comment>
<protein>
    <recommendedName>
        <fullName evidence="2">YcxB-like C-terminal domain-containing protein</fullName>
    </recommendedName>
</protein>
<dbReference type="Proteomes" id="UP000216024">
    <property type="component" value="Unassembled WGS sequence"/>
</dbReference>